<organism evidence="2 3">
    <name type="scientific">Hoylesella shahii DSM 15611 = JCM 12083</name>
    <dbReference type="NCBI Taxonomy" id="1122991"/>
    <lineage>
        <taxon>Bacteria</taxon>
        <taxon>Pseudomonadati</taxon>
        <taxon>Bacteroidota</taxon>
        <taxon>Bacteroidia</taxon>
        <taxon>Bacteroidales</taxon>
        <taxon>Prevotellaceae</taxon>
        <taxon>Hoylesella</taxon>
    </lineage>
</organism>
<gene>
    <name evidence="2" type="ORF">EJ73_02716</name>
</gene>
<keyword evidence="3" id="KW-1185">Reference proteome</keyword>
<name>A0A318HPY0_9BACT</name>
<evidence type="ECO:0000313" key="3">
    <source>
        <dbReference type="Proteomes" id="UP000248314"/>
    </source>
</evidence>
<proteinExistence type="predicted"/>
<dbReference type="CDD" id="cd10941">
    <property type="entry name" value="CE4_PuuE_HpPgdA_like_2"/>
    <property type="match status" value="1"/>
</dbReference>
<protein>
    <submittedName>
        <fullName evidence="2">Uncharacterized protein DUF3473</fullName>
    </submittedName>
</protein>
<reference evidence="2 3" key="1">
    <citation type="submission" date="2018-05" db="EMBL/GenBank/DDBJ databases">
        <title>Genomic Encyclopedia of Type Strains, Phase I: the one thousand microbial genomes (KMG-I) project.</title>
        <authorList>
            <person name="Kyrpides N."/>
        </authorList>
    </citation>
    <scope>NUCLEOTIDE SEQUENCE [LARGE SCALE GENOMIC DNA]</scope>
    <source>
        <strain evidence="2 3">DSM 15611</strain>
    </source>
</reference>
<accession>A0A318HPY0</accession>
<comment type="caution">
    <text evidence="2">The sequence shown here is derived from an EMBL/GenBank/DDBJ whole genome shotgun (WGS) entry which is preliminary data.</text>
</comment>
<dbReference type="GO" id="GO:0016810">
    <property type="term" value="F:hydrolase activity, acting on carbon-nitrogen (but not peptide) bonds"/>
    <property type="evidence" value="ECO:0007669"/>
    <property type="project" value="InterPro"/>
</dbReference>
<dbReference type="STRING" id="1122991.GCA_000613445_00268"/>
<evidence type="ECO:0000313" key="2">
    <source>
        <dbReference type="EMBL" id="PXX17255.1"/>
    </source>
</evidence>
<dbReference type="Pfam" id="PF01522">
    <property type="entry name" value="Polysacc_deac_1"/>
    <property type="match status" value="1"/>
</dbReference>
<dbReference type="EMBL" id="QJJX01000058">
    <property type="protein sequence ID" value="PXX17255.1"/>
    <property type="molecule type" value="Genomic_DNA"/>
</dbReference>
<dbReference type="AlphaFoldDB" id="A0A318HPY0"/>
<sequence>MQTKDKELILLSFDTEEFDVPREHGVNISLEEGMRVSVEGTTRILDCLKRNGVCATFFCTGNFAEQAPRLIRRIMDEGHEVACHGVDHWKPVPEDVWRSKNILERVAGVPMHGYRQPRMFPVSDDALAEAGYLYNSSLNPAFIPGRYMHLTTPRRWFMKGSVMQIPASVTPLLRFPLFWLSLHNLPQWLYHAMVRRVLRHDGYLVTYFHPWEFYDLNDHPEYRMPFIIRNHSGMDMVNRLDRLVKMMKRRDAEFITYTDFVKRKKGKER</sequence>
<dbReference type="PANTHER" id="PTHR47561">
    <property type="entry name" value="POLYSACCHARIDE DEACETYLASE FAMILY PROTEIN (AFU_ORTHOLOGUE AFUA_6G05030)"/>
    <property type="match status" value="1"/>
</dbReference>
<evidence type="ECO:0000259" key="1">
    <source>
        <dbReference type="PROSITE" id="PS51677"/>
    </source>
</evidence>
<dbReference type="GO" id="GO:0005975">
    <property type="term" value="P:carbohydrate metabolic process"/>
    <property type="evidence" value="ECO:0007669"/>
    <property type="project" value="InterPro"/>
</dbReference>
<feature type="domain" description="NodB homology" evidence="1">
    <location>
        <begin position="24"/>
        <end position="99"/>
    </location>
</feature>
<dbReference type="PANTHER" id="PTHR47561:SF1">
    <property type="entry name" value="POLYSACCHARIDE DEACETYLASE FAMILY PROTEIN (AFU_ORTHOLOGUE AFUA_6G05030)"/>
    <property type="match status" value="1"/>
</dbReference>
<dbReference type="Proteomes" id="UP000248314">
    <property type="component" value="Unassembled WGS sequence"/>
</dbReference>
<dbReference type="Gene3D" id="3.20.20.370">
    <property type="entry name" value="Glycoside hydrolase/deacetylase"/>
    <property type="match status" value="1"/>
</dbReference>
<dbReference type="InterPro" id="IPR002509">
    <property type="entry name" value="NODB_dom"/>
</dbReference>
<dbReference type="SUPFAM" id="SSF88713">
    <property type="entry name" value="Glycoside hydrolase/deacetylase"/>
    <property type="match status" value="1"/>
</dbReference>
<dbReference type="InterPro" id="IPR045235">
    <property type="entry name" value="PuuE_HpPgdA-like"/>
</dbReference>
<dbReference type="PROSITE" id="PS51677">
    <property type="entry name" value="NODB"/>
    <property type="match status" value="1"/>
</dbReference>
<dbReference type="OrthoDB" id="9806342at2"/>
<dbReference type="InterPro" id="IPR011330">
    <property type="entry name" value="Glyco_hydro/deAcase_b/a-brl"/>
</dbReference>